<dbReference type="Proteomes" id="UP000646749">
    <property type="component" value="Unassembled WGS sequence"/>
</dbReference>
<dbReference type="EMBL" id="BONW01000019">
    <property type="protein sequence ID" value="GIG89118.1"/>
    <property type="molecule type" value="Genomic_DNA"/>
</dbReference>
<dbReference type="PANTHER" id="PTHR21047">
    <property type="entry name" value="DTDP-6-DEOXY-D-GLUCOSE-3,5 EPIMERASE"/>
    <property type="match status" value="1"/>
</dbReference>
<name>A0ABQ4E328_9ACTN</name>
<gene>
    <name evidence="2" type="primary">rfbC_1</name>
    <name evidence="2" type="ORF">Pen02_40540</name>
</gene>
<dbReference type="InterPro" id="IPR000888">
    <property type="entry name" value="RmlC-like"/>
</dbReference>
<keyword evidence="3" id="KW-1185">Reference proteome</keyword>
<organism evidence="2 3">
    <name type="scientific">Plantactinospora endophytica</name>
    <dbReference type="NCBI Taxonomy" id="673535"/>
    <lineage>
        <taxon>Bacteria</taxon>
        <taxon>Bacillati</taxon>
        <taxon>Actinomycetota</taxon>
        <taxon>Actinomycetes</taxon>
        <taxon>Micromonosporales</taxon>
        <taxon>Micromonosporaceae</taxon>
        <taxon>Plantactinospora</taxon>
    </lineage>
</organism>
<comment type="similarity">
    <text evidence="1">Belongs to the dTDP-4-dehydrorhamnose 3,5-epimerase family.</text>
</comment>
<dbReference type="Pfam" id="PF00908">
    <property type="entry name" value="dTDP_sugar_isom"/>
    <property type="match status" value="1"/>
</dbReference>
<dbReference type="CDD" id="cd00438">
    <property type="entry name" value="cupin_RmlC"/>
    <property type="match status" value="1"/>
</dbReference>
<dbReference type="InterPro" id="IPR014710">
    <property type="entry name" value="RmlC-like_jellyroll"/>
</dbReference>
<sequence length="207" mass="23059">MKATELSISGAWEFLPQQFSDDRGRLLVWYDAEVFADALGFELPVAQANQSVSRRGVIRGVHWTDVPTGQAKYVYCPQGAVLDLVVDLRVGSPTFGQHEVTRLDTIDNRAVYLAEGLGHAFVALEEGSIVSYLCSTRYAPARERIVHVRDEELALAWPADIEPIVSERDSRAPTLAELRTAGLLPRYDECQRFYRAQRTRRAGPGPG</sequence>
<dbReference type="InterPro" id="IPR011051">
    <property type="entry name" value="RmlC_Cupin_sf"/>
</dbReference>
<evidence type="ECO:0000313" key="3">
    <source>
        <dbReference type="Proteomes" id="UP000646749"/>
    </source>
</evidence>
<dbReference type="PANTHER" id="PTHR21047:SF2">
    <property type="entry name" value="THYMIDINE DIPHOSPHO-4-KETO-RHAMNOSE 3,5-EPIMERASE"/>
    <property type="match status" value="1"/>
</dbReference>
<protein>
    <submittedName>
        <fullName evidence="2">dTDP-4-dehydrorhamnose 3,5-epimerase</fullName>
    </submittedName>
</protein>
<evidence type="ECO:0000256" key="1">
    <source>
        <dbReference type="ARBA" id="ARBA00010154"/>
    </source>
</evidence>
<proteinExistence type="inferred from homology"/>
<comment type="caution">
    <text evidence="2">The sequence shown here is derived from an EMBL/GenBank/DDBJ whole genome shotgun (WGS) entry which is preliminary data.</text>
</comment>
<dbReference type="Gene3D" id="2.60.120.10">
    <property type="entry name" value="Jelly Rolls"/>
    <property type="match status" value="1"/>
</dbReference>
<dbReference type="SUPFAM" id="SSF51182">
    <property type="entry name" value="RmlC-like cupins"/>
    <property type="match status" value="1"/>
</dbReference>
<evidence type="ECO:0000313" key="2">
    <source>
        <dbReference type="EMBL" id="GIG89118.1"/>
    </source>
</evidence>
<dbReference type="RefSeq" id="WP_203867619.1">
    <property type="nucleotide sequence ID" value="NZ_BONW01000019.1"/>
</dbReference>
<reference evidence="2 3" key="1">
    <citation type="submission" date="2021-01" db="EMBL/GenBank/DDBJ databases">
        <title>Whole genome shotgun sequence of Plantactinospora endophytica NBRC 110450.</title>
        <authorList>
            <person name="Komaki H."/>
            <person name="Tamura T."/>
        </authorList>
    </citation>
    <scope>NUCLEOTIDE SEQUENCE [LARGE SCALE GENOMIC DNA]</scope>
    <source>
        <strain evidence="2 3">NBRC 110450</strain>
    </source>
</reference>
<accession>A0ABQ4E328</accession>